<name>A0A011PG64_9PROT</name>
<organism evidence="1 2">
    <name type="scientific">Candidatus Accumulibacter adjunctus</name>
    <dbReference type="NCBI Taxonomy" id="1454001"/>
    <lineage>
        <taxon>Bacteria</taxon>
        <taxon>Pseudomonadati</taxon>
        <taxon>Pseudomonadota</taxon>
        <taxon>Betaproteobacteria</taxon>
        <taxon>Candidatus Accumulibacter</taxon>
    </lineage>
</organism>
<evidence type="ECO:0000313" key="2">
    <source>
        <dbReference type="Proteomes" id="UP000020218"/>
    </source>
</evidence>
<accession>A0A011PG64</accession>
<keyword evidence="2" id="KW-1185">Reference proteome</keyword>
<dbReference type="Proteomes" id="UP000020218">
    <property type="component" value="Unassembled WGS sequence"/>
</dbReference>
<reference evidence="1" key="1">
    <citation type="submission" date="2014-02" db="EMBL/GenBank/DDBJ databases">
        <title>Expanding our view of genomic diversity in Candidatus Accumulibacter clades.</title>
        <authorList>
            <person name="Skennerton C.T."/>
            <person name="Barr J.J."/>
            <person name="Slater F.R."/>
            <person name="Bond P.L."/>
            <person name="Tyson G.W."/>
        </authorList>
    </citation>
    <scope>NUCLEOTIDE SEQUENCE [LARGE SCALE GENOMIC DNA]</scope>
</reference>
<proteinExistence type="predicted"/>
<evidence type="ECO:0000313" key="1">
    <source>
        <dbReference type="EMBL" id="EXI65264.1"/>
    </source>
</evidence>
<comment type="caution">
    <text evidence="1">The sequence shown here is derived from an EMBL/GenBank/DDBJ whole genome shotgun (WGS) entry which is preliminary data.</text>
</comment>
<sequence length="106" mass="10417">MNGCSTRLTLPAPVLVNSTPSVAAGGPGDQLPASLQLSDAAAPVHSTPAAGGASVPMLNLLAAPALPMMTSPPWVQTIIGSMGFTASLGAATWPALAMKEGSPVRA</sequence>
<dbReference type="AlphaFoldDB" id="A0A011PG64"/>
<protein>
    <submittedName>
        <fullName evidence="1">Uncharacterized protein</fullName>
    </submittedName>
</protein>
<dbReference type="EMBL" id="JFAX01000025">
    <property type="protein sequence ID" value="EXI65264.1"/>
    <property type="molecule type" value="Genomic_DNA"/>
</dbReference>
<gene>
    <name evidence="1" type="ORF">AW08_03312</name>
</gene>